<dbReference type="PANTHER" id="PTHR30349:SF82">
    <property type="entry name" value="INTEGRASE_RECOMBINASE YOEC-RELATED"/>
    <property type="match status" value="1"/>
</dbReference>
<protein>
    <submittedName>
        <fullName evidence="3">Integrase family protein</fullName>
    </submittedName>
</protein>
<dbReference type="Proteomes" id="UP000037175">
    <property type="component" value="Unassembled WGS sequence"/>
</dbReference>
<dbReference type="GO" id="GO:0015074">
    <property type="term" value="P:DNA integration"/>
    <property type="evidence" value="ECO:0007669"/>
    <property type="project" value="InterPro"/>
</dbReference>
<dbReference type="Gene3D" id="1.10.443.10">
    <property type="entry name" value="Intergrase catalytic core"/>
    <property type="match status" value="1"/>
</dbReference>
<dbReference type="InterPro" id="IPR050090">
    <property type="entry name" value="Tyrosine_recombinase_XerCD"/>
</dbReference>
<dbReference type="GO" id="GO:0003677">
    <property type="term" value="F:DNA binding"/>
    <property type="evidence" value="ECO:0007669"/>
    <property type="project" value="InterPro"/>
</dbReference>
<dbReference type="GO" id="GO:0006310">
    <property type="term" value="P:DNA recombination"/>
    <property type="evidence" value="ECO:0007669"/>
    <property type="project" value="UniProtKB-KW"/>
</dbReference>
<dbReference type="RefSeq" id="WP_200901040.1">
    <property type="nucleotide sequence ID" value="NZ_LGTE01000024.1"/>
</dbReference>
<feature type="domain" description="Tyr recombinase" evidence="2">
    <location>
        <begin position="6"/>
        <end position="185"/>
    </location>
</feature>
<name>A0A0L6VZF8_9FIRM</name>
<evidence type="ECO:0000256" key="1">
    <source>
        <dbReference type="ARBA" id="ARBA00023172"/>
    </source>
</evidence>
<dbReference type="Pfam" id="PF00589">
    <property type="entry name" value="Phage_integrase"/>
    <property type="match status" value="1"/>
</dbReference>
<keyword evidence="4" id="KW-1185">Reference proteome</keyword>
<gene>
    <name evidence="3" type="ORF">Tfer_2746</name>
</gene>
<dbReference type="EMBL" id="LGTE01000024">
    <property type="protein sequence ID" value="KNZ68655.1"/>
    <property type="molecule type" value="Genomic_DNA"/>
</dbReference>
<proteinExistence type="predicted"/>
<dbReference type="InterPro" id="IPR013762">
    <property type="entry name" value="Integrase-like_cat_sf"/>
</dbReference>
<dbReference type="SUPFAM" id="SSF56349">
    <property type="entry name" value="DNA breaking-rejoining enzymes"/>
    <property type="match status" value="1"/>
</dbReference>
<dbReference type="InterPro" id="IPR002104">
    <property type="entry name" value="Integrase_catalytic"/>
</dbReference>
<dbReference type="InterPro" id="IPR011010">
    <property type="entry name" value="DNA_brk_join_enz"/>
</dbReference>
<organism evidence="3 4">
    <name type="scientific">Thermincola ferriacetica</name>
    <dbReference type="NCBI Taxonomy" id="281456"/>
    <lineage>
        <taxon>Bacteria</taxon>
        <taxon>Bacillati</taxon>
        <taxon>Bacillota</taxon>
        <taxon>Clostridia</taxon>
        <taxon>Eubacteriales</taxon>
        <taxon>Thermincolaceae</taxon>
        <taxon>Thermincola</taxon>
    </lineage>
</organism>
<dbReference type="AlphaFoldDB" id="A0A0L6VZF8"/>
<comment type="caution">
    <text evidence="3">The sequence shown here is derived from an EMBL/GenBank/DDBJ whole genome shotgun (WGS) entry which is preliminary data.</text>
</comment>
<sequence>MNTVEPIRDRRKIETMKKLLKATSKRDYLLFVLGINTGLRISDLLKLKVEDVASGNGKRIKDCVYIREKKTDKPKKFGLNKSCQDAIREYLAESGLKPGQYLFKSRKGEHPIDRIQAYRVINNAARQVGLEDHIGTHTLRKTFGYHARKQGTSIELLQKVFNHSAPSITMRYIGITQDEIDEVYSFVNL</sequence>
<dbReference type="PANTHER" id="PTHR30349">
    <property type="entry name" value="PHAGE INTEGRASE-RELATED"/>
    <property type="match status" value="1"/>
</dbReference>
<reference evidence="4" key="1">
    <citation type="submission" date="2015-07" db="EMBL/GenBank/DDBJ databases">
        <title>Complete Genome of Thermincola ferriacetica strain Z-0001T.</title>
        <authorList>
            <person name="Lusk B."/>
            <person name="Badalamenti J.P."/>
            <person name="Parameswaran P."/>
            <person name="Bond D.R."/>
            <person name="Torres C.I."/>
        </authorList>
    </citation>
    <scope>NUCLEOTIDE SEQUENCE [LARGE SCALE GENOMIC DNA]</scope>
    <source>
        <strain evidence="4">Z-0001</strain>
    </source>
</reference>
<evidence type="ECO:0000259" key="2">
    <source>
        <dbReference type="PROSITE" id="PS51898"/>
    </source>
</evidence>
<evidence type="ECO:0000313" key="4">
    <source>
        <dbReference type="Proteomes" id="UP000037175"/>
    </source>
</evidence>
<accession>A0A0L6VZF8</accession>
<dbReference type="PROSITE" id="PS51898">
    <property type="entry name" value="TYR_RECOMBINASE"/>
    <property type="match status" value="1"/>
</dbReference>
<evidence type="ECO:0000313" key="3">
    <source>
        <dbReference type="EMBL" id="KNZ68655.1"/>
    </source>
</evidence>
<keyword evidence="1" id="KW-0233">DNA recombination</keyword>
<dbReference type="CDD" id="cd01192">
    <property type="entry name" value="INT_C_like_3"/>
    <property type="match status" value="1"/>
</dbReference>